<name>A0A8H5K0L4_9HYPO</name>
<evidence type="ECO:0000259" key="1">
    <source>
        <dbReference type="Pfam" id="PF06985"/>
    </source>
</evidence>
<dbReference type="EMBL" id="JAAOAQ010000180">
    <property type="protein sequence ID" value="KAF5562816.1"/>
    <property type="molecule type" value="Genomic_DNA"/>
</dbReference>
<reference evidence="2 3" key="1">
    <citation type="submission" date="2020-05" db="EMBL/GenBank/DDBJ databases">
        <title>Identification and distribution of gene clusters putatively required for synthesis of sphingolipid metabolism inhibitors in phylogenetically diverse species of the filamentous fungus Fusarium.</title>
        <authorList>
            <person name="Kim H.-S."/>
            <person name="Busman M."/>
            <person name="Brown D.W."/>
            <person name="Divon H."/>
            <person name="Uhlig S."/>
            <person name="Proctor R.H."/>
        </authorList>
    </citation>
    <scope>NUCLEOTIDE SEQUENCE [LARGE SCALE GENOMIC DNA]</scope>
    <source>
        <strain evidence="2 3">NRRL 13617</strain>
    </source>
</reference>
<dbReference type="InterPro" id="IPR052895">
    <property type="entry name" value="HetReg/Transcr_Mod"/>
</dbReference>
<dbReference type="InterPro" id="IPR010730">
    <property type="entry name" value="HET"/>
</dbReference>
<evidence type="ECO:0000313" key="3">
    <source>
        <dbReference type="Proteomes" id="UP000582016"/>
    </source>
</evidence>
<gene>
    <name evidence="2" type="ORF">FPHYL_5469</name>
</gene>
<dbReference type="OrthoDB" id="2157530at2759"/>
<protein>
    <submittedName>
        <fullName evidence="2">Heterokaryon incompatibility het-6</fullName>
    </submittedName>
</protein>
<sequence length="882" mass="100765">MPRWHKETCSMPRVVITGNTPRCEACDSAPDIEKYINQQRAIASFTQPPPDPPLGQLNLRWPSSVKYQQQPTKAVQLDGDLSTNKQNLDVIEPRDNKTVVQSPIYASRLGKDEFRLLLLSPSTNHSTPIHAELVVHEDGRSPQYESTSYTWAGENGDSSKCRPLYIGRYWDVVLQTQNCWFMLQSLRLPIGTRAIWVDAICINQNDIEERDSQVMKMSQMYKNCHRVVVYLGPDMATFIPAGYPAQKELVLANSELSTGMSPDSFRELLCRRYFSRIRVVQELVLAKRVAFQIGDSEYWMNSTTMRSLETHNNWDWNSTTAPWLQNLCLERLQEKNILHILRATQMCQCADPRDRIFGILSLLSNNSADSVLRADYYLSFREMVIGLFSHTLLELRDLGVLRFAAGLRNYSKFPSWMPDLSVSAYHDSSQNGLRLASCQSIVGDDKVHQEGTPWYLGATVDSSTGALCINLIHLLEFQSSPRKMKDVEFTKGWHPFSISGRHSNLVFSSNLPLDKLIVPTRDHLFCLNDGNGPPIFLVMSLEIDNNIYKILGICRHVAFQDQKLYLGENTQQWNAYETHYPSGENRNPYALQDKLEDHNLHLKSLQYTLHTQLEAINTDDTSTNIWADNPSRFSSLKATLNFGRGSNCTLKPILMSLINKHAEPGFLVCLSLCIPTSFRPQVEVGKYIVVTVTEDLYHKLDSIWWKNLAINWRFVGQACFESGPDKDCSCRKAFDNTGIIRNKEQHFQTKRKPRLVDLLSKYPSREEDSRGSRSVSDHCMLWQDYTDPLLLWPDRFKLGGGLALQIRVPKKAMERRIKQTMAWKTLHRLNRVSPIPSEDDLDAVLGSPNPNPDFRSIAVPGWPTELVDDFNIDGSVQRVRIQ</sequence>
<dbReference type="PANTHER" id="PTHR24148">
    <property type="entry name" value="ANKYRIN REPEAT DOMAIN-CONTAINING PROTEIN 39 HOMOLOG-RELATED"/>
    <property type="match status" value="1"/>
</dbReference>
<evidence type="ECO:0000313" key="2">
    <source>
        <dbReference type="EMBL" id="KAF5562816.1"/>
    </source>
</evidence>
<dbReference type="PANTHER" id="PTHR24148:SF81">
    <property type="entry name" value="HETEROKARYON INCOMPATIBILITY DOMAIN-CONTAINING PROTEIN"/>
    <property type="match status" value="1"/>
</dbReference>
<dbReference type="Pfam" id="PF06985">
    <property type="entry name" value="HET"/>
    <property type="match status" value="1"/>
</dbReference>
<proteinExistence type="predicted"/>
<organism evidence="2 3">
    <name type="scientific">Fusarium phyllophilum</name>
    <dbReference type="NCBI Taxonomy" id="47803"/>
    <lineage>
        <taxon>Eukaryota</taxon>
        <taxon>Fungi</taxon>
        <taxon>Dikarya</taxon>
        <taxon>Ascomycota</taxon>
        <taxon>Pezizomycotina</taxon>
        <taxon>Sordariomycetes</taxon>
        <taxon>Hypocreomycetidae</taxon>
        <taxon>Hypocreales</taxon>
        <taxon>Nectriaceae</taxon>
        <taxon>Fusarium</taxon>
        <taxon>Fusarium fujikuroi species complex</taxon>
    </lineage>
</organism>
<accession>A0A8H5K0L4</accession>
<feature type="domain" description="Heterokaryon incompatibility" evidence="1">
    <location>
        <begin position="144"/>
        <end position="282"/>
    </location>
</feature>
<dbReference type="AlphaFoldDB" id="A0A8H5K0L4"/>
<dbReference type="Proteomes" id="UP000582016">
    <property type="component" value="Unassembled WGS sequence"/>
</dbReference>
<comment type="caution">
    <text evidence="2">The sequence shown here is derived from an EMBL/GenBank/DDBJ whole genome shotgun (WGS) entry which is preliminary data.</text>
</comment>
<keyword evidence="3" id="KW-1185">Reference proteome</keyword>